<reference evidence="1 2" key="1">
    <citation type="journal article" date="2014" name="Genome Biol.">
        <title>Transcriptome and methylome profiling reveals relics of genome dominance in the mesopolyploid Brassica oleracea.</title>
        <authorList>
            <person name="Parkin I.A."/>
            <person name="Koh C."/>
            <person name="Tang H."/>
            <person name="Robinson S.J."/>
            <person name="Kagale S."/>
            <person name="Clarke W.E."/>
            <person name="Town C.D."/>
            <person name="Nixon J."/>
            <person name="Krishnakumar V."/>
            <person name="Bidwell S.L."/>
            <person name="Denoeud F."/>
            <person name="Belcram H."/>
            <person name="Links M.G."/>
            <person name="Just J."/>
            <person name="Clarke C."/>
            <person name="Bender T."/>
            <person name="Huebert T."/>
            <person name="Mason A.S."/>
            <person name="Pires J.C."/>
            <person name="Barker G."/>
            <person name="Moore J."/>
            <person name="Walley P.G."/>
            <person name="Manoli S."/>
            <person name="Batley J."/>
            <person name="Edwards D."/>
            <person name="Nelson M.N."/>
            <person name="Wang X."/>
            <person name="Paterson A.H."/>
            <person name="King G."/>
            <person name="Bancroft I."/>
            <person name="Chalhoub B."/>
            <person name="Sharpe A.G."/>
        </authorList>
    </citation>
    <scope>NUCLEOTIDE SEQUENCE</scope>
    <source>
        <strain evidence="1 2">cv. TO1000</strain>
    </source>
</reference>
<evidence type="ECO:0000313" key="2">
    <source>
        <dbReference type="Proteomes" id="UP000032141"/>
    </source>
</evidence>
<sequence>VCLGSYQSGLAKRLIKEGEETQVTQINKNGTMCDTSLSRKELVDFEDDGGFWSTVVRRKEGVTILDLWKNHHEAVKKWSNADRIRLVYLCIIVTMVCARDEKAKSPSSISSWSWILRMFESIPGELLLLTFSASQ</sequence>
<reference evidence="1" key="2">
    <citation type="submission" date="2015-03" db="UniProtKB">
        <authorList>
            <consortium name="EnsemblPlants"/>
        </authorList>
    </citation>
    <scope>IDENTIFICATION</scope>
</reference>
<keyword evidence="2" id="KW-1185">Reference proteome</keyword>
<proteinExistence type="predicted"/>
<organism evidence="1 2">
    <name type="scientific">Brassica oleracea var. oleracea</name>
    <dbReference type="NCBI Taxonomy" id="109376"/>
    <lineage>
        <taxon>Eukaryota</taxon>
        <taxon>Viridiplantae</taxon>
        <taxon>Streptophyta</taxon>
        <taxon>Embryophyta</taxon>
        <taxon>Tracheophyta</taxon>
        <taxon>Spermatophyta</taxon>
        <taxon>Magnoliopsida</taxon>
        <taxon>eudicotyledons</taxon>
        <taxon>Gunneridae</taxon>
        <taxon>Pentapetalae</taxon>
        <taxon>rosids</taxon>
        <taxon>malvids</taxon>
        <taxon>Brassicales</taxon>
        <taxon>Brassicaceae</taxon>
        <taxon>Brassiceae</taxon>
        <taxon>Brassica</taxon>
    </lineage>
</organism>
<dbReference type="EnsemblPlants" id="Bo2g105100.1">
    <property type="protein sequence ID" value="Bo2g105100.1"/>
    <property type="gene ID" value="Bo2g105100"/>
</dbReference>
<dbReference type="Gramene" id="Bo2g105100.1">
    <property type="protein sequence ID" value="Bo2g105100.1"/>
    <property type="gene ID" value="Bo2g105100"/>
</dbReference>
<name>A0A0D3AST9_BRAOL</name>
<accession>A0A0D3AST9</accession>
<protein>
    <submittedName>
        <fullName evidence="1">Uncharacterized protein</fullName>
    </submittedName>
</protein>
<dbReference type="Proteomes" id="UP000032141">
    <property type="component" value="Chromosome C2"/>
</dbReference>
<evidence type="ECO:0000313" key="1">
    <source>
        <dbReference type="EnsemblPlants" id="Bo2g105100.1"/>
    </source>
</evidence>
<dbReference type="AlphaFoldDB" id="A0A0D3AST9"/>
<dbReference type="HOGENOM" id="CLU_1891094_0_0_1"/>